<comment type="catalytic activity">
    <reaction evidence="12 14">
        <text>2 cob(II)yrinate a,c diamide + reduced [electron-transfer flavoprotein] + 2 ATP = 2 adenosylcob(III)yrinate a,c-diamide + 2 triphosphate + oxidized [electron-transfer flavoprotein] + 3 H(+)</text>
        <dbReference type="Rhea" id="RHEA:11528"/>
        <dbReference type="Rhea" id="RHEA-COMP:10685"/>
        <dbReference type="Rhea" id="RHEA-COMP:10686"/>
        <dbReference type="ChEBI" id="CHEBI:15378"/>
        <dbReference type="ChEBI" id="CHEBI:18036"/>
        <dbReference type="ChEBI" id="CHEBI:30616"/>
        <dbReference type="ChEBI" id="CHEBI:57692"/>
        <dbReference type="ChEBI" id="CHEBI:58307"/>
        <dbReference type="ChEBI" id="CHEBI:58503"/>
        <dbReference type="ChEBI" id="CHEBI:58537"/>
        <dbReference type="EC" id="2.5.1.17"/>
    </reaction>
</comment>
<dbReference type="NCBIfam" id="TIGR00636">
    <property type="entry name" value="PduO_Nterm"/>
    <property type="match status" value="1"/>
</dbReference>
<dbReference type="InterPro" id="IPR036451">
    <property type="entry name" value="CblAdoTrfase-like_sf"/>
</dbReference>
<evidence type="ECO:0000256" key="12">
    <source>
        <dbReference type="ARBA" id="ARBA00048555"/>
    </source>
</evidence>
<keyword evidence="5 14" id="KW-0169">Cobalamin biosynthesis</keyword>
<comment type="similarity">
    <text evidence="2 14">Belongs to the Cob(I)alamin adenosyltransferase family.</text>
</comment>
<comment type="caution">
    <text evidence="16">The sequence shown here is derived from an EMBL/GenBank/DDBJ whole genome shotgun (WGS) entry which is preliminary data.</text>
</comment>
<evidence type="ECO:0000256" key="3">
    <source>
        <dbReference type="ARBA" id="ARBA00012454"/>
    </source>
</evidence>
<gene>
    <name evidence="16" type="ORF">CHH72_01840</name>
</gene>
<dbReference type="Gene3D" id="1.20.1200.10">
    <property type="entry name" value="Cobalamin adenosyltransferase-like"/>
    <property type="match status" value="1"/>
</dbReference>
<dbReference type="InterPro" id="IPR016030">
    <property type="entry name" value="CblAdoTrfase-like"/>
</dbReference>
<evidence type="ECO:0000256" key="8">
    <source>
        <dbReference type="ARBA" id="ARBA00022840"/>
    </source>
</evidence>
<dbReference type="RefSeq" id="WP_011246682.1">
    <property type="nucleotide sequence ID" value="NZ_CP012475.1"/>
</dbReference>
<name>A0A268P5R2_SHOCL</name>
<evidence type="ECO:0000256" key="9">
    <source>
        <dbReference type="ARBA" id="ARBA00031529"/>
    </source>
</evidence>
<dbReference type="GO" id="GO:0009236">
    <property type="term" value="P:cobalamin biosynthetic process"/>
    <property type="evidence" value="ECO:0007669"/>
    <property type="project" value="UniProtKB-UniRule"/>
</dbReference>
<dbReference type="GO" id="GO:0008817">
    <property type="term" value="F:corrinoid adenosyltransferase activity"/>
    <property type="evidence" value="ECO:0007669"/>
    <property type="project" value="UniProtKB-UniRule"/>
</dbReference>
<dbReference type="Proteomes" id="UP000216207">
    <property type="component" value="Unassembled WGS sequence"/>
</dbReference>
<keyword evidence="7 14" id="KW-0547">Nucleotide-binding</keyword>
<evidence type="ECO:0000256" key="7">
    <source>
        <dbReference type="ARBA" id="ARBA00022741"/>
    </source>
</evidence>
<sequence length="183" mass="20185">MKIYTKRGDRGETSIVGARLQKTDARVEAIGAVDELNSSLGFAIYSCKKHGLSQLTEELIVLSHQLFDAGADLAQAKEAEWKITSAHTDALERCIDAHTAKLPPLSGFILPGGSEPACALHRCRTDARKAERKINSVANVSQALLPFFNRLSDCFFTMARSANHELAEQDVLYVGEQRLQREE</sequence>
<dbReference type="EC" id="2.5.1.17" evidence="3 14"/>
<keyword evidence="6 14" id="KW-0808">Transferase</keyword>
<dbReference type="AlphaFoldDB" id="A0A268P5R2"/>
<evidence type="ECO:0000313" key="17">
    <source>
        <dbReference type="Proteomes" id="UP000216207"/>
    </source>
</evidence>
<keyword evidence="8 14" id="KW-0067">ATP-binding</keyword>
<evidence type="ECO:0000256" key="13">
    <source>
        <dbReference type="ARBA" id="ARBA00048692"/>
    </source>
</evidence>
<evidence type="ECO:0000256" key="6">
    <source>
        <dbReference type="ARBA" id="ARBA00022679"/>
    </source>
</evidence>
<accession>A0A268P5R2</accession>
<dbReference type="OMA" id="HQACTVV"/>
<organism evidence="16 17">
    <name type="scientific">Shouchella clausii</name>
    <name type="common">Alkalihalobacillus clausii</name>
    <dbReference type="NCBI Taxonomy" id="79880"/>
    <lineage>
        <taxon>Bacteria</taxon>
        <taxon>Bacillati</taxon>
        <taxon>Bacillota</taxon>
        <taxon>Bacilli</taxon>
        <taxon>Bacillales</taxon>
        <taxon>Bacillaceae</taxon>
        <taxon>Shouchella</taxon>
    </lineage>
</organism>
<protein>
    <recommendedName>
        <fullName evidence="4 14">Corrinoid adenosyltransferase</fullName>
        <ecNumber evidence="3 14">2.5.1.17</ecNumber>
    </recommendedName>
    <alternativeName>
        <fullName evidence="9 14">Cob(II)alamin adenosyltransferase</fullName>
    </alternativeName>
    <alternativeName>
        <fullName evidence="11 14">Cob(II)yrinic acid a,c-diamide adenosyltransferase</fullName>
    </alternativeName>
    <alternativeName>
        <fullName evidence="10 14">Cobinamide/cobalamin adenosyltransferase</fullName>
    </alternativeName>
</protein>
<evidence type="ECO:0000313" key="16">
    <source>
        <dbReference type="EMBL" id="PAE90645.1"/>
    </source>
</evidence>
<evidence type="ECO:0000256" key="2">
    <source>
        <dbReference type="ARBA" id="ARBA00007487"/>
    </source>
</evidence>
<evidence type="ECO:0000256" key="4">
    <source>
        <dbReference type="ARBA" id="ARBA00020963"/>
    </source>
</evidence>
<dbReference type="InterPro" id="IPR029499">
    <property type="entry name" value="PduO-typ"/>
</dbReference>
<dbReference type="PANTHER" id="PTHR12213">
    <property type="entry name" value="CORRINOID ADENOSYLTRANSFERASE"/>
    <property type="match status" value="1"/>
</dbReference>
<evidence type="ECO:0000256" key="5">
    <source>
        <dbReference type="ARBA" id="ARBA00022573"/>
    </source>
</evidence>
<dbReference type="UniPathway" id="UPA00148">
    <property type="reaction ID" value="UER00233"/>
</dbReference>
<dbReference type="Pfam" id="PF01923">
    <property type="entry name" value="Cob_adeno_trans"/>
    <property type="match status" value="1"/>
</dbReference>
<evidence type="ECO:0000256" key="1">
    <source>
        <dbReference type="ARBA" id="ARBA00005121"/>
    </source>
</evidence>
<dbReference type="SUPFAM" id="SSF89028">
    <property type="entry name" value="Cobalamin adenosyltransferase-like"/>
    <property type="match status" value="1"/>
</dbReference>
<comment type="pathway">
    <text evidence="1 14">Cofactor biosynthesis; adenosylcobalamin biosynthesis; adenosylcobalamin from cob(II)yrinate a,c-diamide: step 2/7.</text>
</comment>
<dbReference type="PANTHER" id="PTHR12213:SF0">
    <property type="entry name" value="CORRINOID ADENOSYLTRANSFERASE MMAB"/>
    <property type="match status" value="1"/>
</dbReference>
<evidence type="ECO:0000256" key="10">
    <source>
        <dbReference type="ARBA" id="ARBA00033334"/>
    </source>
</evidence>
<comment type="catalytic activity">
    <reaction evidence="13 14">
        <text>2 cob(II)alamin + reduced [electron-transfer flavoprotein] + 2 ATP = 2 adenosylcob(III)alamin + 2 triphosphate + oxidized [electron-transfer flavoprotein] + 3 H(+)</text>
        <dbReference type="Rhea" id="RHEA:28671"/>
        <dbReference type="Rhea" id="RHEA-COMP:10685"/>
        <dbReference type="Rhea" id="RHEA-COMP:10686"/>
        <dbReference type="ChEBI" id="CHEBI:15378"/>
        <dbReference type="ChEBI" id="CHEBI:16304"/>
        <dbReference type="ChEBI" id="CHEBI:18036"/>
        <dbReference type="ChEBI" id="CHEBI:18408"/>
        <dbReference type="ChEBI" id="CHEBI:30616"/>
        <dbReference type="ChEBI" id="CHEBI:57692"/>
        <dbReference type="ChEBI" id="CHEBI:58307"/>
        <dbReference type="EC" id="2.5.1.17"/>
    </reaction>
</comment>
<evidence type="ECO:0000256" key="14">
    <source>
        <dbReference type="RuleBase" id="RU366026"/>
    </source>
</evidence>
<dbReference type="EMBL" id="NPCC01000004">
    <property type="protein sequence ID" value="PAE90645.1"/>
    <property type="molecule type" value="Genomic_DNA"/>
</dbReference>
<evidence type="ECO:0000256" key="11">
    <source>
        <dbReference type="ARBA" id="ARBA00033354"/>
    </source>
</evidence>
<reference evidence="16 17" key="1">
    <citation type="submission" date="2017-07" db="EMBL/GenBank/DDBJ databases">
        <title>Isolation and whole genome analysis of endospore-forming bacteria from heroin.</title>
        <authorList>
            <person name="Kalinowski J."/>
            <person name="Ahrens B."/>
            <person name="Al-Dilaimi A."/>
            <person name="Winkler A."/>
            <person name="Wibberg D."/>
            <person name="Schleenbecker U."/>
            <person name="Ruckert C."/>
            <person name="Wolfel R."/>
            <person name="Grass G."/>
        </authorList>
    </citation>
    <scope>NUCLEOTIDE SEQUENCE [LARGE SCALE GENOMIC DNA]</scope>
    <source>
        <strain evidence="16 17">7539</strain>
    </source>
</reference>
<feature type="domain" description="Cobalamin adenosyltransferase-like" evidence="15">
    <location>
        <begin position="3"/>
        <end position="161"/>
    </location>
</feature>
<evidence type="ECO:0000259" key="15">
    <source>
        <dbReference type="Pfam" id="PF01923"/>
    </source>
</evidence>
<proteinExistence type="inferred from homology"/>
<dbReference type="GO" id="GO:0005524">
    <property type="term" value="F:ATP binding"/>
    <property type="evidence" value="ECO:0007669"/>
    <property type="project" value="UniProtKB-UniRule"/>
</dbReference>